<evidence type="ECO:0000256" key="2">
    <source>
        <dbReference type="SAM" id="SignalP"/>
    </source>
</evidence>
<dbReference type="OrthoDB" id="89086at2759"/>
<keyword evidence="2" id="KW-0732">Signal</keyword>
<protein>
    <submittedName>
        <fullName evidence="3">Necrosis inducing factor</fullName>
    </submittedName>
</protein>
<reference evidence="3 4" key="1">
    <citation type="journal article" date="2011" name="Nat. Biotechnol.">
        <title>Comparative genomic analysis of the thermophilic biomass-degrading fungi Myceliophthora thermophila and Thielavia terrestris.</title>
        <authorList>
            <person name="Berka R.M."/>
            <person name="Grigoriev I.V."/>
            <person name="Otillar R."/>
            <person name="Salamov A."/>
            <person name="Grimwood J."/>
            <person name="Reid I."/>
            <person name="Ishmael N."/>
            <person name="John T."/>
            <person name="Darmond C."/>
            <person name="Moisan M.-C."/>
            <person name="Henrissat B."/>
            <person name="Coutinho P.M."/>
            <person name="Lombard V."/>
            <person name="Natvig D.O."/>
            <person name="Lindquist E."/>
            <person name="Schmutz J."/>
            <person name="Lucas S."/>
            <person name="Harris P."/>
            <person name="Powlowski J."/>
            <person name="Bellemare A."/>
            <person name="Taylor D."/>
            <person name="Butler G."/>
            <person name="de Vries R.P."/>
            <person name="Allijn I.E."/>
            <person name="van den Brink J."/>
            <person name="Ushinsky S."/>
            <person name="Storms R."/>
            <person name="Powell A.J."/>
            <person name="Paulsen I.T."/>
            <person name="Elbourne L.D.H."/>
            <person name="Baker S.E."/>
            <person name="Magnuson J."/>
            <person name="LaBoissiere S."/>
            <person name="Clutterbuck A.J."/>
            <person name="Martinez D."/>
            <person name="Wogulis M."/>
            <person name="de Leon A.L."/>
            <person name="Rey M.W."/>
            <person name="Tsang A."/>
        </authorList>
    </citation>
    <scope>NUCLEOTIDE SEQUENCE [LARGE SCALE GENOMIC DNA]</scope>
    <source>
        <strain evidence="4">ATCC 42464 / BCRC 31852 / DSM 1799</strain>
    </source>
</reference>
<feature type="compositionally biased region" description="Polar residues" evidence="1">
    <location>
        <begin position="26"/>
        <end position="48"/>
    </location>
</feature>
<dbReference type="AlphaFoldDB" id="G2QI85"/>
<organism evidence="3 4">
    <name type="scientific">Thermothelomyces thermophilus (strain ATCC 42464 / BCRC 31852 / DSM 1799)</name>
    <name type="common">Sporotrichum thermophile</name>
    <dbReference type="NCBI Taxonomy" id="573729"/>
    <lineage>
        <taxon>Eukaryota</taxon>
        <taxon>Fungi</taxon>
        <taxon>Dikarya</taxon>
        <taxon>Ascomycota</taxon>
        <taxon>Pezizomycotina</taxon>
        <taxon>Sordariomycetes</taxon>
        <taxon>Sordariomycetidae</taxon>
        <taxon>Sordariales</taxon>
        <taxon>Chaetomiaceae</taxon>
        <taxon>Thermothelomyces</taxon>
    </lineage>
</organism>
<dbReference type="EMBL" id="CP003006">
    <property type="protein sequence ID" value="AEO60274.1"/>
    <property type="molecule type" value="Genomic_DNA"/>
</dbReference>
<dbReference type="Proteomes" id="UP000007322">
    <property type="component" value="Chromosome 5"/>
</dbReference>
<feature type="signal peptide" evidence="2">
    <location>
        <begin position="1"/>
        <end position="19"/>
    </location>
</feature>
<dbReference type="GeneID" id="11511279"/>
<dbReference type="InParanoid" id="G2QI85"/>
<dbReference type="OMA" id="THDWEHI"/>
<dbReference type="VEuPathDB" id="FungiDB:MYCTH_108493"/>
<name>G2QI85_THET4</name>
<dbReference type="KEGG" id="mtm:MYCTH_108493"/>
<evidence type="ECO:0000313" key="3">
    <source>
        <dbReference type="EMBL" id="AEO60274.1"/>
    </source>
</evidence>
<dbReference type="PANTHER" id="PTHR33657:SF6">
    <property type="entry name" value="SECRETED PROTEIN"/>
    <property type="match status" value="1"/>
</dbReference>
<accession>G2QI85</accession>
<feature type="compositionally biased region" description="Low complexity" evidence="1">
    <location>
        <begin position="57"/>
        <end position="69"/>
    </location>
</feature>
<dbReference type="PANTHER" id="PTHR33657">
    <property type="entry name" value="DOMAIN PROTEIN, PUTATIVE (AFU_ORTHOLOGUE AFUA_5G00600)-RELATED"/>
    <property type="match status" value="1"/>
</dbReference>
<feature type="chain" id="PRO_5003436348" evidence="2">
    <location>
        <begin position="20"/>
        <end position="307"/>
    </location>
</feature>
<dbReference type="STRING" id="573729.G2QI85"/>
<sequence length="307" mass="33348">MARLNTSALLLLTAAVATAAPRAPSFRNSTAPSFRNSTAPSFRNSTGPSSGGNLTGPPAGAPTFSAAAAPSPPKALPQRATANDLRWQPSLDFDTDGCYNVPAIDAEGNVAEGLPYEWVGLSSDCRDESDLDNNNVYARQRCNSGWCVYLYGYYFEKDVPVAYFFGGGHRHDWEHIAVWVSDATGRAEYVAASQHGNYEVRPAADVRWDGDHPKMVYHKDGASTHCFRFANEADDNIENHKGIWFRGDLVSYNGFPSTEIRDKLFAYDFGKATIDFKDSTFPGAIGRAKPAGITFDVNLDEGSPGTP</sequence>
<evidence type="ECO:0000256" key="1">
    <source>
        <dbReference type="SAM" id="MobiDB-lite"/>
    </source>
</evidence>
<keyword evidence="4" id="KW-1185">Reference proteome</keyword>
<proteinExistence type="predicted"/>
<dbReference type="HOGENOM" id="CLU_062263_0_0_1"/>
<gene>
    <name evidence="3" type="ORF">MYCTH_108493</name>
</gene>
<evidence type="ECO:0000313" key="4">
    <source>
        <dbReference type="Proteomes" id="UP000007322"/>
    </source>
</evidence>
<dbReference type="RefSeq" id="XP_003665519.1">
    <property type="nucleotide sequence ID" value="XM_003665471.1"/>
</dbReference>
<dbReference type="InterPro" id="IPR008701">
    <property type="entry name" value="NPP1"/>
</dbReference>
<dbReference type="Pfam" id="PF05630">
    <property type="entry name" value="NPP1"/>
    <property type="match status" value="1"/>
</dbReference>
<feature type="region of interest" description="Disordered" evidence="1">
    <location>
        <begin position="21"/>
        <end position="79"/>
    </location>
</feature>
<dbReference type="eggNOG" id="ENOG502SS8U">
    <property type="taxonomic scope" value="Eukaryota"/>
</dbReference>